<accession>A0A9E4N3J1</accession>
<evidence type="ECO:0000313" key="2">
    <source>
        <dbReference type="Proteomes" id="UP000886667"/>
    </source>
</evidence>
<dbReference type="AlphaFoldDB" id="A0A9E4N3J1"/>
<name>A0A9E4N3J1_9GAMM</name>
<dbReference type="Proteomes" id="UP000886667">
    <property type="component" value="Unassembled WGS sequence"/>
</dbReference>
<comment type="caution">
    <text evidence="1">The sequence shown here is derived from an EMBL/GenBank/DDBJ whole genome shotgun (WGS) entry which is preliminary data.</text>
</comment>
<organism evidence="1 2">
    <name type="scientific">Candidatus Thiodiazotropha taylori</name>
    <dbReference type="NCBI Taxonomy" id="2792791"/>
    <lineage>
        <taxon>Bacteria</taxon>
        <taxon>Pseudomonadati</taxon>
        <taxon>Pseudomonadota</taxon>
        <taxon>Gammaproteobacteria</taxon>
        <taxon>Chromatiales</taxon>
        <taxon>Sedimenticolaceae</taxon>
        <taxon>Candidatus Thiodiazotropha</taxon>
    </lineage>
</organism>
<dbReference type="EMBL" id="JAEPCM010000016">
    <property type="protein sequence ID" value="MCG7944903.1"/>
    <property type="molecule type" value="Genomic_DNA"/>
</dbReference>
<reference evidence="1" key="1">
    <citation type="journal article" date="2021" name="Proc. Natl. Acad. Sci. U.S.A.">
        <title>Global biogeography of chemosynthetic symbionts reveals both localized and globally distributed symbiont groups. .</title>
        <authorList>
            <person name="Osvatic J.T."/>
            <person name="Wilkins L.G.E."/>
            <person name="Leibrecht L."/>
            <person name="Leray M."/>
            <person name="Zauner S."/>
            <person name="Polzin J."/>
            <person name="Camacho Y."/>
            <person name="Gros O."/>
            <person name="van Gils J.A."/>
            <person name="Eisen J.A."/>
            <person name="Petersen J.M."/>
            <person name="Yuen B."/>
        </authorList>
    </citation>
    <scope>NUCLEOTIDE SEQUENCE</scope>
    <source>
        <strain evidence="1">MAGclacostrist064TRANS</strain>
    </source>
</reference>
<proteinExistence type="predicted"/>
<sequence length="190" mass="21638">MSIYKDELNNFIKQMENGWVINSDVPMTPARNDAVRAVKRKGYVLEEKRHGKNIYRRIVGKEEPTQVRNTSQAKAAKLLQKPPVCPFTNVKLNADAKPEIDHKDGRVVIEQNDVSVELTINNVDEHFMWVSKRGNTIKREKCKKCVKEAIKPNAIISGCEIEQGSYTGTCKGCYWADPVAFTKKLFNIEL</sequence>
<gene>
    <name evidence="1" type="ORF">JAZ07_01000</name>
</gene>
<protein>
    <submittedName>
        <fullName evidence="1">Uncharacterized protein</fullName>
    </submittedName>
</protein>
<dbReference type="Pfam" id="PF05315">
    <property type="entry name" value="ICEA"/>
    <property type="match status" value="1"/>
</dbReference>
<dbReference type="InterPro" id="IPR007979">
    <property type="entry name" value="NlaIII/ICEA1"/>
</dbReference>
<evidence type="ECO:0000313" key="1">
    <source>
        <dbReference type="EMBL" id="MCG7944903.1"/>
    </source>
</evidence>